<evidence type="ECO:0000256" key="3">
    <source>
        <dbReference type="ARBA" id="ARBA00008715"/>
    </source>
</evidence>
<dbReference type="Proteomes" id="UP000232323">
    <property type="component" value="Unassembled WGS sequence"/>
</dbReference>
<comment type="subcellular location">
    <subcellularLocation>
        <location evidence="1 10">Endoplasmic reticulum membrane</location>
        <topology evidence="1 10">Multi-pass membrane protein</topology>
    </subcellularLocation>
</comment>
<name>A0A250XN91_9CHLO</name>
<dbReference type="AlphaFoldDB" id="A0A250XN91"/>
<proteinExistence type="inferred from homology"/>
<evidence type="ECO:0000256" key="1">
    <source>
        <dbReference type="ARBA" id="ARBA00004477"/>
    </source>
</evidence>
<keyword evidence="8" id="KW-1133">Transmembrane helix</keyword>
<dbReference type="GO" id="GO:0042281">
    <property type="term" value="F:dolichyl pyrophosphate Man9GlcNAc2 alpha-1,3-glucosyltransferase activity"/>
    <property type="evidence" value="ECO:0007669"/>
    <property type="project" value="TreeGrafter"/>
</dbReference>
<dbReference type="PANTHER" id="PTHR12413:SF1">
    <property type="entry name" value="DOLICHYL PYROPHOSPHATE MAN9GLCNAC2 ALPHA-1,3-GLUCOSYLTRANSFERASE"/>
    <property type="match status" value="1"/>
</dbReference>
<keyword evidence="4 10" id="KW-0328">Glycosyltransferase</keyword>
<organism evidence="11 12">
    <name type="scientific">Chlamydomonas eustigma</name>
    <dbReference type="NCBI Taxonomy" id="1157962"/>
    <lineage>
        <taxon>Eukaryota</taxon>
        <taxon>Viridiplantae</taxon>
        <taxon>Chlorophyta</taxon>
        <taxon>core chlorophytes</taxon>
        <taxon>Chlorophyceae</taxon>
        <taxon>CS clade</taxon>
        <taxon>Chlamydomonadales</taxon>
        <taxon>Chlamydomonadaceae</taxon>
        <taxon>Chlamydomonas</taxon>
    </lineage>
</organism>
<comment type="pathway">
    <text evidence="2 10">Protein modification; protein glycosylation.</text>
</comment>
<dbReference type="EMBL" id="BEGY01000128">
    <property type="protein sequence ID" value="GAX84555.1"/>
    <property type="molecule type" value="Genomic_DNA"/>
</dbReference>
<reference evidence="11 12" key="1">
    <citation type="submission" date="2017-08" db="EMBL/GenBank/DDBJ databases">
        <title>Acidophilic green algal genome provides insights into adaptation to an acidic environment.</title>
        <authorList>
            <person name="Hirooka S."/>
            <person name="Hirose Y."/>
            <person name="Kanesaki Y."/>
            <person name="Higuchi S."/>
            <person name="Fujiwara T."/>
            <person name="Onuma R."/>
            <person name="Era A."/>
            <person name="Ohbayashi R."/>
            <person name="Uzuka A."/>
            <person name="Nozaki H."/>
            <person name="Yoshikawa H."/>
            <person name="Miyagishima S.Y."/>
        </authorList>
    </citation>
    <scope>NUCLEOTIDE SEQUENCE [LARGE SCALE GENOMIC DNA]</scope>
    <source>
        <strain evidence="11 12">NIES-2499</strain>
    </source>
</reference>
<gene>
    <name evidence="11" type="ORF">CEUSTIGMA_g11976.t1</name>
</gene>
<evidence type="ECO:0000256" key="2">
    <source>
        <dbReference type="ARBA" id="ARBA00004922"/>
    </source>
</evidence>
<dbReference type="Pfam" id="PF03155">
    <property type="entry name" value="Alg6_Alg8"/>
    <property type="match status" value="1"/>
</dbReference>
<keyword evidence="5 10" id="KW-0808">Transferase</keyword>
<dbReference type="UniPathway" id="UPA00378"/>
<sequence length="107" mass="12127">MISALSEHDKRWAITLAAILLRSIVGFSDYSGFATPPKYGDYEAQRHWMELTINLSPTSWYVNNGSINNASYWPLDYPPLSGYQSWLHGQFVQHVLPCSLGMLCCVQ</sequence>
<dbReference type="EC" id="2.4.1.-" evidence="10"/>
<evidence type="ECO:0000256" key="7">
    <source>
        <dbReference type="ARBA" id="ARBA00022824"/>
    </source>
</evidence>
<evidence type="ECO:0000256" key="9">
    <source>
        <dbReference type="ARBA" id="ARBA00023136"/>
    </source>
</evidence>
<evidence type="ECO:0000256" key="4">
    <source>
        <dbReference type="ARBA" id="ARBA00022676"/>
    </source>
</evidence>
<evidence type="ECO:0000256" key="10">
    <source>
        <dbReference type="RuleBase" id="RU363110"/>
    </source>
</evidence>
<dbReference type="GO" id="GO:0005789">
    <property type="term" value="C:endoplasmic reticulum membrane"/>
    <property type="evidence" value="ECO:0007669"/>
    <property type="project" value="UniProtKB-SubCell"/>
</dbReference>
<evidence type="ECO:0000313" key="11">
    <source>
        <dbReference type="EMBL" id="GAX84555.1"/>
    </source>
</evidence>
<keyword evidence="12" id="KW-1185">Reference proteome</keyword>
<protein>
    <recommendedName>
        <fullName evidence="10">Alpha-1,3-glucosyltransferase</fullName>
        <ecNumber evidence="10">2.4.1.-</ecNumber>
    </recommendedName>
</protein>
<comment type="similarity">
    <text evidence="3 10">Belongs to the ALG6/ALG8 glucosyltransferase family.</text>
</comment>
<keyword evidence="6" id="KW-0812">Transmembrane</keyword>
<evidence type="ECO:0000256" key="6">
    <source>
        <dbReference type="ARBA" id="ARBA00022692"/>
    </source>
</evidence>
<evidence type="ECO:0000313" key="12">
    <source>
        <dbReference type="Proteomes" id="UP000232323"/>
    </source>
</evidence>
<comment type="caution">
    <text evidence="11">The sequence shown here is derived from an EMBL/GenBank/DDBJ whole genome shotgun (WGS) entry which is preliminary data.</text>
</comment>
<dbReference type="PANTHER" id="PTHR12413">
    <property type="entry name" value="DOLICHYL GLYCOSYLTRANSFERASE"/>
    <property type="match status" value="1"/>
</dbReference>
<keyword evidence="7 10" id="KW-0256">Endoplasmic reticulum</keyword>
<dbReference type="STRING" id="1157962.A0A250XN91"/>
<evidence type="ECO:0000256" key="5">
    <source>
        <dbReference type="ARBA" id="ARBA00022679"/>
    </source>
</evidence>
<dbReference type="OrthoDB" id="4983at2759"/>
<evidence type="ECO:0000256" key="8">
    <source>
        <dbReference type="ARBA" id="ARBA00022989"/>
    </source>
</evidence>
<accession>A0A250XN91</accession>
<keyword evidence="9" id="KW-0472">Membrane</keyword>
<dbReference type="InterPro" id="IPR004856">
    <property type="entry name" value="Glyco_trans_ALG6/ALG8"/>
</dbReference>